<gene>
    <name evidence="2" type="ORF">B4U79_19097</name>
</gene>
<evidence type="ECO:0000313" key="2">
    <source>
        <dbReference type="EMBL" id="RWS04415.1"/>
    </source>
</evidence>
<dbReference type="EMBL" id="NCKU01005564">
    <property type="protein sequence ID" value="RWS04415.1"/>
    <property type="molecule type" value="Genomic_DNA"/>
</dbReference>
<feature type="domain" description="Caspase family p20" evidence="1">
    <location>
        <begin position="542"/>
        <end position="586"/>
    </location>
</feature>
<sequence>GKLIIPINLIKMVFYGIDYDYEEILKISLNFTTTFLQEIYKRKYKQETGEEFPCGTDKVEEDIRQRTKKFKWKNVKNFFKNICERKNLDSNDVTEICKLLIYAKFNHVMEQEFEREKCDYNRILKIRNNSYHSQDRLEIENDLKWLVKFWKQCLTDDCVQSCERIILPLHNIYDQKSEAAKAQNIYEKLKSFLIKNGKQLYKHMFRLMCRVCFDDIFHEINSEKREKIEKHLKMFRYMKENRSTFFDNFDYISMLNKIEPLNRLLLIRMFEWRFEIETKKQWKRISKEEVGKQLDERLKIYEQNIAKANQKSELFLSDIEREKLKKGDLHEMDILLIGKLLRFAYFDVSDDMKAQLQNENKQVRQIQSVRTRCAHNYKLEGAEQAKADLSFVVNFFMNHVKPFLNDQNVDLFQENLVILCENFKEIYFCLPFVYDSKIINLRKEDIPTFENLIILLIRYFDYVESKFQHDHVSHDFSEILYELAKKWKIIQNEATNEFYKKIKTKKGYLDKDSYIDDEVVKLGREKINLDVELLDFGIKSNRNKILGIDRSEVEIDNIHEIFSSHGCHQLIGKPKIFIFNTCSSMRDSDENYDCSSVDLSEYSSKGKRQMQADMKQYKEKKRECSTRNTCLSSIDVFTCHFRQHLPYFESESSTKSKDDQFKYDPTLSNDHYISLILPFCETLEKYANQLDFVSIFQLFMAQNKKMNPKDFVFPYFNHIAEIRLAGVSKLLYFNPSLAHCYF</sequence>
<dbReference type="GO" id="GO:0004197">
    <property type="term" value="F:cysteine-type endopeptidase activity"/>
    <property type="evidence" value="ECO:0007669"/>
    <property type="project" value="InterPro"/>
</dbReference>
<organism evidence="2 3">
    <name type="scientific">Dinothrombium tinctorium</name>
    <dbReference type="NCBI Taxonomy" id="1965070"/>
    <lineage>
        <taxon>Eukaryota</taxon>
        <taxon>Metazoa</taxon>
        <taxon>Ecdysozoa</taxon>
        <taxon>Arthropoda</taxon>
        <taxon>Chelicerata</taxon>
        <taxon>Arachnida</taxon>
        <taxon>Acari</taxon>
        <taxon>Acariformes</taxon>
        <taxon>Trombidiformes</taxon>
        <taxon>Prostigmata</taxon>
        <taxon>Anystina</taxon>
        <taxon>Parasitengona</taxon>
        <taxon>Trombidioidea</taxon>
        <taxon>Trombidiidae</taxon>
        <taxon>Dinothrombium</taxon>
    </lineage>
</organism>
<feature type="non-terminal residue" evidence="2">
    <location>
        <position position="1"/>
    </location>
</feature>
<protein>
    <recommendedName>
        <fullName evidence="1">Caspase family p20 domain-containing protein</fullName>
    </recommendedName>
</protein>
<proteinExistence type="predicted"/>
<dbReference type="InterPro" id="IPR029030">
    <property type="entry name" value="Caspase-like_dom_sf"/>
</dbReference>
<comment type="caution">
    <text evidence="2">The sequence shown here is derived from an EMBL/GenBank/DDBJ whole genome shotgun (WGS) entry which is preliminary data.</text>
</comment>
<name>A0A443QN13_9ACAR</name>
<dbReference type="PROSITE" id="PS50208">
    <property type="entry name" value="CASPASE_P20"/>
    <property type="match status" value="1"/>
</dbReference>
<dbReference type="InterPro" id="IPR001309">
    <property type="entry name" value="Pept_C14_p20"/>
</dbReference>
<dbReference type="Proteomes" id="UP000285301">
    <property type="component" value="Unassembled WGS sequence"/>
</dbReference>
<dbReference type="OrthoDB" id="6097640at2759"/>
<evidence type="ECO:0000259" key="1">
    <source>
        <dbReference type="PROSITE" id="PS50208"/>
    </source>
</evidence>
<keyword evidence="3" id="KW-1185">Reference proteome</keyword>
<dbReference type="GO" id="GO:0006508">
    <property type="term" value="P:proteolysis"/>
    <property type="evidence" value="ECO:0007669"/>
    <property type="project" value="InterPro"/>
</dbReference>
<reference evidence="2 3" key="1">
    <citation type="journal article" date="2018" name="Gigascience">
        <title>Genomes of trombidid mites reveal novel predicted allergens and laterally-transferred genes associated with secondary metabolism.</title>
        <authorList>
            <person name="Dong X."/>
            <person name="Chaisiri K."/>
            <person name="Xia D."/>
            <person name="Armstrong S.D."/>
            <person name="Fang Y."/>
            <person name="Donnelly M.J."/>
            <person name="Kadowaki T."/>
            <person name="McGarry J.W."/>
            <person name="Darby A.C."/>
            <person name="Makepeace B.L."/>
        </authorList>
    </citation>
    <scope>NUCLEOTIDE SEQUENCE [LARGE SCALE GENOMIC DNA]</scope>
    <source>
        <strain evidence="2">UoL-WK</strain>
    </source>
</reference>
<evidence type="ECO:0000313" key="3">
    <source>
        <dbReference type="Proteomes" id="UP000285301"/>
    </source>
</evidence>
<dbReference type="AlphaFoldDB" id="A0A443QN13"/>
<dbReference type="InterPro" id="IPR011600">
    <property type="entry name" value="Pept_C14_caspase"/>
</dbReference>
<dbReference type="SUPFAM" id="SSF52129">
    <property type="entry name" value="Caspase-like"/>
    <property type="match status" value="1"/>
</dbReference>
<dbReference type="Pfam" id="PF00656">
    <property type="entry name" value="Peptidase_C14"/>
    <property type="match status" value="1"/>
</dbReference>
<dbReference type="Gene3D" id="3.40.50.1460">
    <property type="match status" value="1"/>
</dbReference>
<accession>A0A443QN13</accession>